<keyword evidence="3" id="KW-1185">Reference proteome</keyword>
<dbReference type="InterPro" id="IPR016187">
    <property type="entry name" value="CTDL_fold"/>
</dbReference>
<dbReference type="PROSITE" id="PS50041">
    <property type="entry name" value="C_TYPE_LECTIN_2"/>
    <property type="match status" value="1"/>
</dbReference>
<evidence type="ECO:0000259" key="1">
    <source>
        <dbReference type="PROSITE" id="PS50041"/>
    </source>
</evidence>
<comment type="caution">
    <text evidence="2">The sequence shown here is derived from an EMBL/GenBank/DDBJ whole genome shotgun (WGS) entry which is preliminary data.</text>
</comment>
<accession>A0AAD8B460</accession>
<dbReference type="CDD" id="cd00037">
    <property type="entry name" value="CLECT"/>
    <property type="match status" value="1"/>
</dbReference>
<dbReference type="AlphaFoldDB" id="A0AAD8B460"/>
<organism evidence="2 3">
    <name type="scientific">Biomphalaria pfeifferi</name>
    <name type="common">Bloodfluke planorb</name>
    <name type="synonym">Freshwater snail</name>
    <dbReference type="NCBI Taxonomy" id="112525"/>
    <lineage>
        <taxon>Eukaryota</taxon>
        <taxon>Metazoa</taxon>
        <taxon>Spiralia</taxon>
        <taxon>Lophotrochozoa</taxon>
        <taxon>Mollusca</taxon>
        <taxon>Gastropoda</taxon>
        <taxon>Heterobranchia</taxon>
        <taxon>Euthyneura</taxon>
        <taxon>Panpulmonata</taxon>
        <taxon>Hygrophila</taxon>
        <taxon>Lymnaeoidea</taxon>
        <taxon>Planorbidae</taxon>
        <taxon>Biomphalaria</taxon>
    </lineage>
</organism>
<protein>
    <recommendedName>
        <fullName evidence="1">C-type lectin domain-containing protein</fullName>
    </recommendedName>
</protein>
<dbReference type="EMBL" id="JASAOG010000167">
    <property type="protein sequence ID" value="KAK0046290.1"/>
    <property type="molecule type" value="Genomic_DNA"/>
</dbReference>
<reference evidence="2" key="1">
    <citation type="journal article" date="2023" name="PLoS Negl. Trop. Dis.">
        <title>A genome sequence for Biomphalaria pfeifferi, the major vector snail for the human-infecting parasite Schistosoma mansoni.</title>
        <authorList>
            <person name="Bu L."/>
            <person name="Lu L."/>
            <person name="Laidemitt M.R."/>
            <person name="Zhang S.M."/>
            <person name="Mutuku M."/>
            <person name="Mkoji G."/>
            <person name="Steinauer M."/>
            <person name="Loker E.S."/>
        </authorList>
    </citation>
    <scope>NUCLEOTIDE SEQUENCE</scope>
    <source>
        <strain evidence="2">KasaAsao</strain>
    </source>
</reference>
<dbReference type="Gene3D" id="3.10.100.10">
    <property type="entry name" value="Mannose-Binding Protein A, subunit A"/>
    <property type="match status" value="1"/>
</dbReference>
<name>A0AAD8B460_BIOPF</name>
<dbReference type="Pfam" id="PF00059">
    <property type="entry name" value="Lectin_C"/>
    <property type="match status" value="1"/>
</dbReference>
<feature type="domain" description="C-type lectin" evidence="1">
    <location>
        <begin position="1"/>
        <end position="93"/>
    </location>
</feature>
<proteinExistence type="predicted"/>
<dbReference type="InterPro" id="IPR001304">
    <property type="entry name" value="C-type_lectin-like"/>
</dbReference>
<gene>
    <name evidence="2" type="ORF">Bpfe_024217</name>
</gene>
<reference evidence="2" key="2">
    <citation type="submission" date="2023-04" db="EMBL/GenBank/DDBJ databases">
        <authorList>
            <person name="Bu L."/>
            <person name="Lu L."/>
            <person name="Laidemitt M.R."/>
            <person name="Zhang S.M."/>
            <person name="Mutuku M."/>
            <person name="Mkoji G."/>
            <person name="Steinauer M."/>
            <person name="Loker E.S."/>
        </authorList>
    </citation>
    <scope>NUCLEOTIDE SEQUENCE</scope>
    <source>
        <strain evidence="2">KasaAsao</strain>
        <tissue evidence="2">Whole Snail</tissue>
    </source>
</reference>
<evidence type="ECO:0000313" key="2">
    <source>
        <dbReference type="EMBL" id="KAK0046290.1"/>
    </source>
</evidence>
<sequence length="95" mass="11101">EGGLLATFKGKMEEQIILNELYRGFSESPKVVWIGLDRLEDHKTYKWIDNGVIHENISKNMIFPDDHECTGYNPNSQFVTPMPCFLLNNYFCELR</sequence>
<evidence type="ECO:0000313" key="3">
    <source>
        <dbReference type="Proteomes" id="UP001233172"/>
    </source>
</evidence>
<dbReference type="InterPro" id="IPR016186">
    <property type="entry name" value="C-type_lectin-like/link_sf"/>
</dbReference>
<dbReference type="SUPFAM" id="SSF56436">
    <property type="entry name" value="C-type lectin-like"/>
    <property type="match status" value="1"/>
</dbReference>
<dbReference type="Proteomes" id="UP001233172">
    <property type="component" value="Unassembled WGS sequence"/>
</dbReference>
<feature type="non-terminal residue" evidence="2">
    <location>
        <position position="1"/>
    </location>
</feature>